<keyword evidence="3" id="KW-1185">Reference proteome</keyword>
<protein>
    <recommendedName>
        <fullName evidence="1">DUF6895 domain-containing protein</fullName>
    </recommendedName>
</protein>
<feature type="domain" description="DUF6895" evidence="1">
    <location>
        <begin position="9"/>
        <end position="294"/>
    </location>
</feature>
<organism evidence="2 3">
    <name type="scientific">Nitrosomonas oligotropha</name>
    <dbReference type="NCBI Taxonomy" id="42354"/>
    <lineage>
        <taxon>Bacteria</taxon>
        <taxon>Pseudomonadati</taxon>
        <taxon>Pseudomonadota</taxon>
        <taxon>Betaproteobacteria</taxon>
        <taxon>Nitrosomonadales</taxon>
        <taxon>Nitrosomonadaceae</taxon>
        <taxon>Nitrosomonas</taxon>
    </lineage>
</organism>
<evidence type="ECO:0000313" key="2">
    <source>
        <dbReference type="EMBL" id="SEP16207.1"/>
    </source>
</evidence>
<gene>
    <name evidence="2" type="ORF">SAMN05216333_1652</name>
</gene>
<sequence length="302" mass="34709">MSYSELFVSSRDWIFQDLSKFRLDRGSNSARVVELLKPLGELTLAASLLSKLSHLSTDQTWSKVLNFSWEQLREGNLLVDVLKERPDLLVMLSLYATFYREGYKNKILEEQISQLVGTPGYYQIDMLAWRRLDLLVGLKELNIINSIETEIEDAFNRTWLSKCHSPWTITEPAAYGLTHTVFYMTNYGFGASRLPNNVEDYLLENCLPWTRMYLDEGNFDLAAEMVMTRCCVQSPLRESEQLLCRDFLSARMDDDALPCPPYGALSLMFGENDPDRRHFLLHYHTVLVTCMASAMAINRGAP</sequence>
<evidence type="ECO:0000313" key="3">
    <source>
        <dbReference type="Proteomes" id="UP000198814"/>
    </source>
</evidence>
<dbReference type="InterPro" id="IPR054190">
    <property type="entry name" value="DUF6895"/>
</dbReference>
<dbReference type="AlphaFoldDB" id="A0A1H8VLZ3"/>
<reference evidence="3" key="1">
    <citation type="submission" date="2016-10" db="EMBL/GenBank/DDBJ databases">
        <authorList>
            <person name="Varghese N."/>
            <person name="Submissions S."/>
        </authorList>
    </citation>
    <scope>NUCLEOTIDE SEQUENCE [LARGE SCALE GENOMIC DNA]</scope>
    <source>
        <strain evidence="3">Nm76</strain>
    </source>
</reference>
<evidence type="ECO:0000259" key="1">
    <source>
        <dbReference type="Pfam" id="PF21836"/>
    </source>
</evidence>
<dbReference type="Proteomes" id="UP000198814">
    <property type="component" value="Unassembled WGS sequence"/>
</dbReference>
<dbReference type="EMBL" id="FODO01000065">
    <property type="protein sequence ID" value="SEP16207.1"/>
    <property type="molecule type" value="Genomic_DNA"/>
</dbReference>
<dbReference type="Pfam" id="PF21836">
    <property type="entry name" value="DUF6895"/>
    <property type="match status" value="1"/>
</dbReference>
<name>A0A1H8VLZ3_9PROT</name>
<proteinExistence type="predicted"/>
<accession>A0A1H8VLZ3</accession>
<dbReference type="RefSeq" id="WP_090322884.1">
    <property type="nucleotide sequence ID" value="NZ_FNOE01000064.1"/>
</dbReference>